<dbReference type="EMBL" id="KZ270075">
    <property type="protein sequence ID" value="OZC06668.1"/>
    <property type="molecule type" value="Genomic_DNA"/>
</dbReference>
<evidence type="ECO:0000313" key="2">
    <source>
        <dbReference type="Proteomes" id="UP000242913"/>
    </source>
</evidence>
<protein>
    <submittedName>
        <fullName evidence="1">Uncharacterized protein</fullName>
    </submittedName>
</protein>
<organism evidence="1 2">
    <name type="scientific">Onchocerca flexuosa</name>
    <dbReference type="NCBI Taxonomy" id="387005"/>
    <lineage>
        <taxon>Eukaryota</taxon>
        <taxon>Metazoa</taxon>
        <taxon>Ecdysozoa</taxon>
        <taxon>Nematoda</taxon>
        <taxon>Chromadorea</taxon>
        <taxon>Rhabditida</taxon>
        <taxon>Spirurina</taxon>
        <taxon>Spiruromorpha</taxon>
        <taxon>Filarioidea</taxon>
        <taxon>Onchocercidae</taxon>
        <taxon>Onchocerca</taxon>
    </lineage>
</organism>
<name>A0A238BQ05_9BILA</name>
<feature type="non-terminal residue" evidence="1">
    <location>
        <position position="70"/>
    </location>
</feature>
<accession>A0A238BQ05</accession>
<sequence length="70" mass="8096">MKQSKDYQIGMLITEMLDTRKYENGKVTFGVRTLSGNVKNFQPCVVHSVSNYIGGNEKLEKEKWGNQTYY</sequence>
<keyword evidence="2" id="KW-1185">Reference proteome</keyword>
<evidence type="ECO:0000313" key="1">
    <source>
        <dbReference type="EMBL" id="OZC06668.1"/>
    </source>
</evidence>
<dbReference type="AlphaFoldDB" id="A0A238BQ05"/>
<gene>
    <name evidence="1" type="ORF">X798_06343</name>
</gene>
<reference evidence="1 2" key="1">
    <citation type="submission" date="2015-12" db="EMBL/GenBank/DDBJ databases">
        <title>Draft genome of the nematode, Onchocerca flexuosa.</title>
        <authorList>
            <person name="Mitreva M."/>
        </authorList>
    </citation>
    <scope>NUCLEOTIDE SEQUENCE [LARGE SCALE GENOMIC DNA]</scope>
    <source>
        <strain evidence="1">Red Deer</strain>
    </source>
</reference>
<dbReference type="Proteomes" id="UP000242913">
    <property type="component" value="Unassembled WGS sequence"/>
</dbReference>
<proteinExistence type="predicted"/>